<evidence type="ECO:0000313" key="2">
    <source>
        <dbReference type="WBParaSite" id="PgR058_g021_t01"/>
    </source>
</evidence>
<accession>A0A915BUW2</accession>
<sequence>MWRETFLMITTVITLNPYHSIYRHRRSNISHTLRTLDKSFILH</sequence>
<evidence type="ECO:0000313" key="1">
    <source>
        <dbReference type="Proteomes" id="UP000887569"/>
    </source>
</evidence>
<dbReference type="WBParaSite" id="PgR058_g021_t01">
    <property type="protein sequence ID" value="PgR058_g021_t01"/>
    <property type="gene ID" value="PgR058_g021"/>
</dbReference>
<reference evidence="2" key="1">
    <citation type="submission" date="2022-11" db="UniProtKB">
        <authorList>
            <consortium name="WormBaseParasite"/>
        </authorList>
    </citation>
    <scope>IDENTIFICATION</scope>
</reference>
<dbReference type="AlphaFoldDB" id="A0A915BUW2"/>
<proteinExistence type="predicted"/>
<organism evidence="1 2">
    <name type="scientific">Parascaris univalens</name>
    <name type="common">Nematode worm</name>
    <dbReference type="NCBI Taxonomy" id="6257"/>
    <lineage>
        <taxon>Eukaryota</taxon>
        <taxon>Metazoa</taxon>
        <taxon>Ecdysozoa</taxon>
        <taxon>Nematoda</taxon>
        <taxon>Chromadorea</taxon>
        <taxon>Rhabditida</taxon>
        <taxon>Spirurina</taxon>
        <taxon>Ascaridomorpha</taxon>
        <taxon>Ascaridoidea</taxon>
        <taxon>Ascarididae</taxon>
        <taxon>Parascaris</taxon>
    </lineage>
</organism>
<dbReference type="Proteomes" id="UP000887569">
    <property type="component" value="Unplaced"/>
</dbReference>
<keyword evidence="1" id="KW-1185">Reference proteome</keyword>
<name>A0A915BUW2_PARUN</name>
<protein>
    <submittedName>
        <fullName evidence="2">RRM domain-containing protein</fullName>
    </submittedName>
</protein>